<reference evidence="1 2" key="1">
    <citation type="journal article" date="2022" name="Nat. Ecol. Evol.">
        <title>A masculinizing supergene underlies an exaggerated male reproductive morph in a spider.</title>
        <authorList>
            <person name="Hendrickx F."/>
            <person name="De Corte Z."/>
            <person name="Sonet G."/>
            <person name="Van Belleghem S.M."/>
            <person name="Kostlbacher S."/>
            <person name="Vangestel C."/>
        </authorList>
    </citation>
    <scope>NUCLEOTIDE SEQUENCE [LARGE SCALE GENOMIC DNA]</scope>
    <source>
        <strain evidence="1">W744_W776</strain>
    </source>
</reference>
<proteinExistence type="predicted"/>
<dbReference type="Proteomes" id="UP000827092">
    <property type="component" value="Unassembled WGS sequence"/>
</dbReference>
<evidence type="ECO:0000313" key="2">
    <source>
        <dbReference type="Proteomes" id="UP000827092"/>
    </source>
</evidence>
<evidence type="ECO:0000313" key="1">
    <source>
        <dbReference type="EMBL" id="KAG8190944.1"/>
    </source>
</evidence>
<gene>
    <name evidence="1" type="ORF">JTE90_002550</name>
</gene>
<dbReference type="AlphaFoldDB" id="A0AAV6V4T7"/>
<organism evidence="1 2">
    <name type="scientific">Oedothorax gibbosus</name>
    <dbReference type="NCBI Taxonomy" id="931172"/>
    <lineage>
        <taxon>Eukaryota</taxon>
        <taxon>Metazoa</taxon>
        <taxon>Ecdysozoa</taxon>
        <taxon>Arthropoda</taxon>
        <taxon>Chelicerata</taxon>
        <taxon>Arachnida</taxon>
        <taxon>Araneae</taxon>
        <taxon>Araneomorphae</taxon>
        <taxon>Entelegynae</taxon>
        <taxon>Araneoidea</taxon>
        <taxon>Linyphiidae</taxon>
        <taxon>Erigoninae</taxon>
        <taxon>Oedothorax</taxon>
    </lineage>
</organism>
<keyword evidence="2" id="KW-1185">Reference proteome</keyword>
<sequence>MRSSSAPYSPLSNSITLFSLQVPYRTLSRTSPAIQCHRHWLPCQPTLSMVRTDACRDSYRTFEGAAVEVE</sequence>
<name>A0AAV6V4T7_9ARAC</name>
<dbReference type="EMBL" id="JAFNEN010000170">
    <property type="protein sequence ID" value="KAG8190944.1"/>
    <property type="molecule type" value="Genomic_DNA"/>
</dbReference>
<comment type="caution">
    <text evidence="1">The sequence shown here is derived from an EMBL/GenBank/DDBJ whole genome shotgun (WGS) entry which is preliminary data.</text>
</comment>
<protein>
    <submittedName>
        <fullName evidence="1">Uncharacterized protein</fullName>
    </submittedName>
</protein>
<accession>A0AAV6V4T7</accession>